<feature type="binding site" evidence="10">
    <location>
        <position position="96"/>
    </location>
    <ligand>
        <name>substrate</name>
    </ligand>
</feature>
<dbReference type="NCBIfam" id="NF040647">
    <property type="entry name" value="IPPK_Arch"/>
    <property type="match status" value="1"/>
</dbReference>
<keyword evidence="4" id="KW-0808">Transferase</keyword>
<feature type="binding site" evidence="10">
    <location>
        <begin position="46"/>
        <end position="50"/>
    </location>
    <ligand>
        <name>ATP</name>
        <dbReference type="ChEBI" id="CHEBI:30616"/>
    </ligand>
</feature>
<accession>A0A0G1GSU8</accession>
<dbReference type="GO" id="GO:0016301">
    <property type="term" value="F:kinase activity"/>
    <property type="evidence" value="ECO:0007669"/>
    <property type="project" value="UniProtKB-KW"/>
</dbReference>
<feature type="binding site" evidence="10">
    <location>
        <position position="221"/>
    </location>
    <ligand>
        <name>ATP</name>
        <dbReference type="ChEBI" id="CHEBI:30616"/>
    </ligand>
</feature>
<dbReference type="PANTHER" id="PTHR43654:SF1">
    <property type="entry name" value="ISOPENTENYL PHOSPHATE KINASE"/>
    <property type="match status" value="1"/>
</dbReference>
<dbReference type="InterPro" id="IPR024192">
    <property type="entry name" value="Fosfomycin_R_FomA-type"/>
</dbReference>
<reference evidence="13 14" key="1">
    <citation type="journal article" date="2015" name="Nature">
        <title>rRNA introns, odd ribosomes, and small enigmatic genomes across a large radiation of phyla.</title>
        <authorList>
            <person name="Brown C.T."/>
            <person name="Hug L.A."/>
            <person name="Thomas B.C."/>
            <person name="Sharon I."/>
            <person name="Castelle C.J."/>
            <person name="Singh A."/>
            <person name="Wilkins M.J."/>
            <person name="Williams K.H."/>
            <person name="Banfield J.F."/>
        </authorList>
    </citation>
    <scope>NUCLEOTIDE SEQUENCE [LARGE SCALE GENOMIC DNA]</scope>
</reference>
<keyword evidence="6" id="KW-0418">Kinase</keyword>
<evidence type="ECO:0000256" key="9">
    <source>
        <dbReference type="ARBA" id="ARBA00049063"/>
    </source>
</evidence>
<keyword evidence="7 10" id="KW-0067">ATP-binding</keyword>
<evidence type="ECO:0000256" key="5">
    <source>
        <dbReference type="ARBA" id="ARBA00022741"/>
    </source>
</evidence>
<evidence type="ECO:0000256" key="6">
    <source>
        <dbReference type="ARBA" id="ARBA00022777"/>
    </source>
</evidence>
<feature type="binding site" evidence="10">
    <location>
        <position position="261"/>
    </location>
    <ligand>
        <name>ATP</name>
        <dbReference type="ChEBI" id="CHEBI:30616"/>
    </ligand>
</feature>
<comment type="caution">
    <text evidence="13">The sequence shown here is derived from an EMBL/GenBank/DDBJ whole genome shotgun (WGS) entry which is preliminary data.</text>
</comment>
<evidence type="ECO:0000256" key="10">
    <source>
        <dbReference type="PIRSR" id="PIRSR016496-1"/>
    </source>
</evidence>
<evidence type="ECO:0000259" key="12">
    <source>
        <dbReference type="Pfam" id="PF00696"/>
    </source>
</evidence>
<dbReference type="InterPro" id="IPR001048">
    <property type="entry name" value="Asp/Glu/Uridylate_kinase"/>
</dbReference>
<dbReference type="Proteomes" id="UP000034097">
    <property type="component" value="Unassembled WGS sequence"/>
</dbReference>
<dbReference type="Gene3D" id="3.40.1160.10">
    <property type="entry name" value="Acetylglutamate kinase-like"/>
    <property type="match status" value="1"/>
</dbReference>
<evidence type="ECO:0000256" key="1">
    <source>
        <dbReference type="ARBA" id="ARBA00010540"/>
    </source>
</evidence>
<evidence type="ECO:0000256" key="7">
    <source>
        <dbReference type="ARBA" id="ARBA00022840"/>
    </source>
</evidence>
<feature type="binding site" evidence="10">
    <location>
        <position position="265"/>
    </location>
    <ligand>
        <name>ATP</name>
        <dbReference type="ChEBI" id="CHEBI:30616"/>
    </ligand>
</feature>
<feature type="binding site" evidence="10">
    <location>
        <position position="92"/>
    </location>
    <ligand>
        <name>ATP</name>
        <dbReference type="ChEBI" id="CHEBI:30616"/>
    </ligand>
</feature>
<sequence>MAHREIVADNSANGNLQEVHTAQPLKETNWEVDFGIISQMEITLIKLGGSLITDKGRPYTARPWTIRRLAKEIKRAIKGNSKLRLIIGNGGGSFPHVSATKYGTANGYSGDEGKLGFCQVQNDAATINRLCVKIFLEEGIGTISVTPNNIFLTSNAKIANFYIKNIEALLINGIIPFVYGDTLIDTVRGSCIYSCDQIMETLSQTLPQSKYKVNKIISVGDFPGVLDAQNSVVPLLNHQVFKRLIETRAIKKPSETDVTGGMKAKIETLLTEAKNGIESIILDGRKPDNLYRTLMGKSFLGTTVKN</sequence>
<dbReference type="AlphaFoldDB" id="A0A0G1GSU8"/>
<evidence type="ECO:0000256" key="8">
    <source>
        <dbReference type="ARBA" id="ARBA00023229"/>
    </source>
</evidence>
<proteinExistence type="inferred from homology"/>
<organism evidence="13 14">
    <name type="scientific">Candidatus Collierbacteria bacterium GW2011_GWF1_44_12</name>
    <dbReference type="NCBI Taxonomy" id="1618402"/>
    <lineage>
        <taxon>Bacteria</taxon>
        <taxon>Candidatus Collieribacteriota</taxon>
    </lineage>
</organism>
<dbReference type="PIRSF" id="PIRSF016496">
    <property type="entry name" value="Kin_FomA"/>
    <property type="match status" value="1"/>
</dbReference>
<feature type="site" description="Transition state stabilizer" evidence="11">
    <location>
        <position position="55"/>
    </location>
</feature>
<protein>
    <recommendedName>
        <fullName evidence="3">Isopentenyl phosphate kinase</fullName>
        <ecNumber evidence="2">2.7.4.26</ecNumber>
    </recommendedName>
</protein>
<evidence type="ECO:0000313" key="13">
    <source>
        <dbReference type="EMBL" id="KKT37660.1"/>
    </source>
</evidence>
<feature type="domain" description="Aspartate/glutamate/uridylate kinase" evidence="12">
    <location>
        <begin position="42"/>
        <end position="283"/>
    </location>
</feature>
<evidence type="ECO:0000256" key="11">
    <source>
        <dbReference type="PIRSR" id="PIRSR016496-2"/>
    </source>
</evidence>
<evidence type="ECO:0000256" key="2">
    <source>
        <dbReference type="ARBA" id="ARBA00012908"/>
    </source>
</evidence>
<dbReference type="PANTHER" id="PTHR43654">
    <property type="entry name" value="GLUTAMATE 5-KINASE"/>
    <property type="match status" value="1"/>
</dbReference>
<dbReference type="GO" id="GO:0016114">
    <property type="term" value="P:terpenoid biosynthetic process"/>
    <property type="evidence" value="ECO:0007669"/>
    <property type="project" value="TreeGrafter"/>
</dbReference>
<evidence type="ECO:0000256" key="4">
    <source>
        <dbReference type="ARBA" id="ARBA00022679"/>
    </source>
</evidence>
<gene>
    <name evidence="13" type="ORF">UW26_C0027G0006</name>
</gene>
<dbReference type="Pfam" id="PF00696">
    <property type="entry name" value="AA_kinase"/>
    <property type="match status" value="1"/>
</dbReference>
<dbReference type="InterPro" id="IPR036393">
    <property type="entry name" value="AceGlu_kinase-like_sf"/>
</dbReference>
<dbReference type="EMBL" id="LCHQ01000027">
    <property type="protein sequence ID" value="KKT37660.1"/>
    <property type="molecule type" value="Genomic_DNA"/>
</dbReference>
<dbReference type="GO" id="GO:0005829">
    <property type="term" value="C:cytosol"/>
    <property type="evidence" value="ECO:0007669"/>
    <property type="project" value="TreeGrafter"/>
</dbReference>
<evidence type="ECO:0000313" key="14">
    <source>
        <dbReference type="Proteomes" id="UP000034097"/>
    </source>
</evidence>
<comment type="similarity">
    <text evidence="1">Belongs to the isopentenyl phosphate kinase family.</text>
</comment>
<dbReference type="SUPFAM" id="SSF53633">
    <property type="entry name" value="Carbamate kinase-like"/>
    <property type="match status" value="1"/>
</dbReference>
<keyword evidence="8" id="KW-0414">Isoprene biosynthesis</keyword>
<keyword evidence="5 10" id="KW-0547">Nucleotide-binding</keyword>
<evidence type="ECO:0000256" key="3">
    <source>
        <dbReference type="ARBA" id="ARBA00017267"/>
    </source>
</evidence>
<dbReference type="EC" id="2.7.4.26" evidence="2"/>
<name>A0A0G1GSU8_9BACT</name>
<feature type="binding site" evidence="10">
    <location>
        <position position="91"/>
    </location>
    <ligand>
        <name>substrate</name>
    </ligand>
</feature>
<dbReference type="GO" id="GO:0005524">
    <property type="term" value="F:ATP binding"/>
    <property type="evidence" value="ECO:0007669"/>
    <property type="project" value="UniProtKB-KW"/>
</dbReference>
<dbReference type="GO" id="GO:0102043">
    <property type="term" value="F:isopentenyl phosphate kinase activity"/>
    <property type="evidence" value="ECO:0007669"/>
    <property type="project" value="UniProtKB-EC"/>
</dbReference>
<comment type="catalytic activity">
    <reaction evidence="9">
        <text>isopentenyl phosphate + ATP = isopentenyl diphosphate + ADP</text>
        <dbReference type="Rhea" id="RHEA:33963"/>
        <dbReference type="ChEBI" id="CHEBI:30616"/>
        <dbReference type="ChEBI" id="CHEBI:65078"/>
        <dbReference type="ChEBI" id="CHEBI:128769"/>
        <dbReference type="ChEBI" id="CHEBI:456216"/>
        <dbReference type="EC" id="2.7.4.26"/>
    </reaction>
</comment>